<dbReference type="EMBL" id="VEVO01000009">
    <property type="protein sequence ID" value="KAF0037511.1"/>
    <property type="molecule type" value="Genomic_DNA"/>
</dbReference>
<feature type="compositionally biased region" description="Basic and acidic residues" evidence="1">
    <location>
        <begin position="115"/>
        <end position="187"/>
    </location>
</feature>
<dbReference type="GO" id="GO:1900026">
    <property type="term" value="P:positive regulation of substrate adhesion-dependent cell spreading"/>
    <property type="evidence" value="ECO:0007669"/>
    <property type="project" value="TreeGrafter"/>
</dbReference>
<feature type="compositionally biased region" description="Basic and acidic residues" evidence="1">
    <location>
        <begin position="748"/>
        <end position="763"/>
    </location>
</feature>
<proteinExistence type="predicted"/>
<dbReference type="PANTHER" id="PTHR17271">
    <property type="entry name" value="PLECKSTRIN HOMOLOGY PH DOMAIN-CONTAINING PROTEIN"/>
    <property type="match status" value="1"/>
</dbReference>
<reference evidence="2 3" key="1">
    <citation type="submission" date="2019-06" db="EMBL/GenBank/DDBJ databases">
        <title>Draft genomes of female and male turbot (Scophthalmus maximus).</title>
        <authorList>
            <person name="Xu H."/>
            <person name="Xu X.-W."/>
            <person name="Shao C."/>
            <person name="Chen S."/>
        </authorList>
    </citation>
    <scope>NUCLEOTIDE SEQUENCE [LARGE SCALE GENOMIC DNA]</scope>
    <source>
        <strain evidence="2">Ysfricsl-2016a</strain>
        <tissue evidence="2">Blood</tissue>
    </source>
</reference>
<sequence>MAPPAENDYCCQFRPNTFDPARCSSCLRPDHMHLSINAVTAAQQDSPQELDADADGDDDDDDNCASSEVTTSASSDDVSGGWTYEWSLVHSLSPEWELNICVTDIQSSSSNQQDCPERSRSLSSERHCVAQRDMTRLDPSPHRGTESSWMDERRGRDRSRRASESRGVREQESGYFSPDRKGDGVRQMEEVNKRSYRYYERGHPLPSNYVVEPKACVPYRNINLGVPSQRRNTETYIQETWRSESPQRRQDEIDVCSSGLEPDVGSRGRERGRDRREKCRDSENGRSSRRPSTASLHTQSSENQSGKHRPSKLKERAPPEHLQTQSDDLDGEIDLTTCVNVSDCDVEINYGLRIQTKRAVFTLSAVTSRIRRNWVKLLKLAIQNNTHQLDTGSEKENPLSRRPSSCQPLTRFTCKDSGYEPTASTTTAANSHQANHHHHRRHQTVDGRLHTDLSPASQREEGEGWDREQAKRLEERNKWFEEGVPFSEMSSRWDSMELKKGSVLVPVIETMDLEVTRKWVEFEKLSFRDISAQTLIGAHQPSSPQASQSPVTTQTYQSSSNEAEHTVTGSQADLTSSQQDLPSSNGVKTNQTNTAEALQKEALSLRKQVESIKKERAAMGIEVDSPCGPGAPCRARLEAMEVNHRKALQELQCQHEREIKDLEEQRDTMLQQESQAAAKAMEALRAAHREELEREVEKARRSPGEAAHVDTSHRGHMPQADVLHSELDVLSDRYSQKCLELNSTEQSSKSRETELGHKEKELEQLRRENQELKAKLAEEISRMRSFITGQRSDMTSLGSAERTMSEVEMLLRAKENEVQYLKKEISCLQSEVQSLNKLTSLQTYNKLHPLKTDKIVHTKVKASVYGLHKVRLMYTSCTLTSPFIF</sequence>
<dbReference type="Gene3D" id="2.30.29.30">
    <property type="entry name" value="Pleckstrin-homology domain (PH domain)/Phosphotyrosine-binding domain (PTB)"/>
    <property type="match status" value="1"/>
</dbReference>
<feature type="region of interest" description="Disordered" evidence="1">
    <location>
        <begin position="698"/>
        <end position="718"/>
    </location>
</feature>
<name>A0A6A4T2Q9_SCOMX</name>
<comment type="caution">
    <text evidence="2">The sequence shown here is derived from an EMBL/GenBank/DDBJ whole genome shotgun (WGS) entry which is preliminary data.</text>
</comment>
<evidence type="ECO:0000313" key="3">
    <source>
        <dbReference type="Proteomes" id="UP000438429"/>
    </source>
</evidence>
<feature type="compositionally biased region" description="Basic and acidic residues" evidence="1">
    <location>
        <begin position="241"/>
        <end position="252"/>
    </location>
</feature>
<feature type="compositionally biased region" description="Acidic residues" evidence="1">
    <location>
        <begin position="48"/>
        <end position="63"/>
    </location>
</feature>
<dbReference type="Proteomes" id="UP000438429">
    <property type="component" value="Unassembled WGS sequence"/>
</dbReference>
<feature type="compositionally biased region" description="Polar residues" evidence="1">
    <location>
        <begin position="64"/>
        <end position="77"/>
    </location>
</feature>
<feature type="region of interest" description="Disordered" evidence="1">
    <location>
        <begin position="413"/>
        <end position="468"/>
    </location>
</feature>
<feature type="region of interest" description="Disordered" evidence="1">
    <location>
        <begin position="40"/>
        <end position="78"/>
    </location>
</feature>
<evidence type="ECO:0008006" key="4">
    <source>
        <dbReference type="Google" id="ProtNLM"/>
    </source>
</evidence>
<dbReference type="InterPro" id="IPR011993">
    <property type="entry name" value="PH-like_dom_sf"/>
</dbReference>
<dbReference type="PANTHER" id="PTHR17271:SF14">
    <property type="entry name" value="TRIO AND F-ACTIN-BINDING PROTEIN-LIKE ISOFORM X1"/>
    <property type="match status" value="1"/>
</dbReference>
<organism evidence="2 3">
    <name type="scientific">Scophthalmus maximus</name>
    <name type="common">Turbot</name>
    <name type="synonym">Psetta maxima</name>
    <dbReference type="NCBI Taxonomy" id="52904"/>
    <lineage>
        <taxon>Eukaryota</taxon>
        <taxon>Metazoa</taxon>
        <taxon>Chordata</taxon>
        <taxon>Craniata</taxon>
        <taxon>Vertebrata</taxon>
        <taxon>Euteleostomi</taxon>
        <taxon>Actinopterygii</taxon>
        <taxon>Neopterygii</taxon>
        <taxon>Teleostei</taxon>
        <taxon>Neoteleostei</taxon>
        <taxon>Acanthomorphata</taxon>
        <taxon>Carangaria</taxon>
        <taxon>Pleuronectiformes</taxon>
        <taxon>Pleuronectoidei</taxon>
        <taxon>Scophthalmidae</taxon>
        <taxon>Scophthalmus</taxon>
    </lineage>
</organism>
<gene>
    <name evidence="2" type="ORF">F2P81_010385</name>
</gene>
<accession>A0A6A4T2Q9</accession>
<feature type="region of interest" description="Disordered" evidence="1">
    <location>
        <begin position="389"/>
        <end position="408"/>
    </location>
</feature>
<feature type="compositionally biased region" description="Low complexity" evidence="1">
    <location>
        <begin position="422"/>
        <end position="433"/>
    </location>
</feature>
<dbReference type="InterPro" id="IPR052223">
    <property type="entry name" value="Actin_Cytoskeleton_Reg"/>
</dbReference>
<feature type="compositionally biased region" description="Low complexity" evidence="1">
    <location>
        <begin position="540"/>
        <end position="555"/>
    </location>
</feature>
<feature type="region of interest" description="Disordered" evidence="1">
    <location>
        <begin position="538"/>
        <end position="591"/>
    </location>
</feature>
<feature type="compositionally biased region" description="Basic and acidic residues" evidence="1">
    <location>
        <begin position="698"/>
        <end position="713"/>
    </location>
</feature>
<feature type="region of interest" description="Disordered" evidence="1">
    <location>
        <begin position="107"/>
        <end position="187"/>
    </location>
</feature>
<feature type="region of interest" description="Disordered" evidence="1">
    <location>
        <begin position="239"/>
        <end position="329"/>
    </location>
</feature>
<feature type="compositionally biased region" description="Polar residues" evidence="1">
    <location>
        <begin position="556"/>
        <end position="591"/>
    </location>
</feature>
<dbReference type="SUPFAM" id="SSF50729">
    <property type="entry name" value="PH domain-like"/>
    <property type="match status" value="1"/>
</dbReference>
<feature type="compositionally biased region" description="Basic and acidic residues" evidence="1">
    <location>
        <begin position="264"/>
        <end position="286"/>
    </location>
</feature>
<dbReference type="GO" id="GO:0051015">
    <property type="term" value="F:actin filament binding"/>
    <property type="evidence" value="ECO:0007669"/>
    <property type="project" value="TreeGrafter"/>
</dbReference>
<feature type="region of interest" description="Disordered" evidence="1">
    <location>
        <begin position="740"/>
        <end position="763"/>
    </location>
</feature>
<feature type="compositionally biased region" description="Polar residues" evidence="1">
    <location>
        <begin position="290"/>
        <end position="304"/>
    </location>
</feature>
<feature type="compositionally biased region" description="Basic and acidic residues" evidence="1">
    <location>
        <begin position="458"/>
        <end position="468"/>
    </location>
</feature>
<protein>
    <recommendedName>
        <fullName evidence="4">TRIO and F-actin-binding protein-like</fullName>
    </recommendedName>
</protein>
<dbReference type="AlphaFoldDB" id="A0A6A4T2Q9"/>
<dbReference type="GO" id="GO:0015629">
    <property type="term" value="C:actin cytoskeleton"/>
    <property type="evidence" value="ECO:0007669"/>
    <property type="project" value="TreeGrafter"/>
</dbReference>
<evidence type="ECO:0000313" key="2">
    <source>
        <dbReference type="EMBL" id="KAF0037511.1"/>
    </source>
</evidence>
<evidence type="ECO:0000256" key="1">
    <source>
        <dbReference type="SAM" id="MobiDB-lite"/>
    </source>
</evidence>